<dbReference type="RefSeq" id="WP_107896286.1">
    <property type="nucleotide sequence ID" value="NZ_PYWM01000019.1"/>
</dbReference>
<protein>
    <submittedName>
        <fullName evidence="1">Uncharacterized protein</fullName>
    </submittedName>
</protein>
<proteinExistence type="predicted"/>
<sequence>MKEVLEKLYAFLAQEEELLRDYAVDVAEAYDSCLYVSNQKDYFAQKGRVTAIRDAIELVEDLENQLQMV</sequence>
<reference evidence="1 2" key="1">
    <citation type="submission" date="2019-04" db="EMBL/GenBank/DDBJ databases">
        <title>Lysinibacillus genome sequencing.</title>
        <authorList>
            <person name="Dunlap C."/>
        </authorList>
    </citation>
    <scope>NUCLEOTIDE SEQUENCE [LARGE SCALE GENOMIC DNA]</scope>
    <source>
        <strain evidence="1 2">CCTCC AB 2010389</strain>
    </source>
</reference>
<dbReference type="AlphaFoldDB" id="A0A4U2Y168"/>
<keyword evidence="2" id="KW-1185">Reference proteome</keyword>
<evidence type="ECO:0000313" key="2">
    <source>
        <dbReference type="Proteomes" id="UP000308744"/>
    </source>
</evidence>
<dbReference type="Proteomes" id="UP000308744">
    <property type="component" value="Unassembled WGS sequence"/>
</dbReference>
<name>A0A4U2Y168_9BACI</name>
<dbReference type="EMBL" id="SZPU01000105">
    <property type="protein sequence ID" value="TKI53605.1"/>
    <property type="molecule type" value="Genomic_DNA"/>
</dbReference>
<organism evidence="1 2">
    <name type="scientific">Lysinibacillus mangiferihumi</name>
    <dbReference type="NCBI Taxonomy" id="1130819"/>
    <lineage>
        <taxon>Bacteria</taxon>
        <taxon>Bacillati</taxon>
        <taxon>Bacillota</taxon>
        <taxon>Bacilli</taxon>
        <taxon>Bacillales</taxon>
        <taxon>Bacillaceae</taxon>
        <taxon>Lysinibacillus</taxon>
    </lineage>
</organism>
<gene>
    <name evidence="1" type="ORF">FC756_22920</name>
</gene>
<accession>A0A4U2Y168</accession>
<evidence type="ECO:0000313" key="1">
    <source>
        <dbReference type="EMBL" id="TKI53605.1"/>
    </source>
</evidence>
<comment type="caution">
    <text evidence="1">The sequence shown here is derived from an EMBL/GenBank/DDBJ whole genome shotgun (WGS) entry which is preliminary data.</text>
</comment>